<protein>
    <recommendedName>
        <fullName evidence="3">Carboxylic ester hydrolase</fullName>
        <ecNumber evidence="3">3.1.1.-</ecNumber>
    </recommendedName>
</protein>
<name>A0A0D2B762_9PEZI</name>
<dbReference type="Gene3D" id="3.40.50.1820">
    <property type="entry name" value="alpha/beta hydrolase"/>
    <property type="match status" value="1"/>
</dbReference>
<dbReference type="InterPro" id="IPR019826">
    <property type="entry name" value="Carboxylesterase_B_AS"/>
</dbReference>
<dbReference type="Pfam" id="PF00135">
    <property type="entry name" value="COesterase"/>
    <property type="match status" value="1"/>
</dbReference>
<dbReference type="STRING" id="253628.A0A0D2B762"/>
<dbReference type="InterPro" id="IPR029058">
    <property type="entry name" value="AB_hydrolase_fold"/>
</dbReference>
<reference evidence="5 6" key="1">
    <citation type="submission" date="2015-01" db="EMBL/GenBank/DDBJ databases">
        <title>The Genome Sequence of Ochroconis gallopava CBS43764.</title>
        <authorList>
            <consortium name="The Broad Institute Genomics Platform"/>
            <person name="Cuomo C."/>
            <person name="de Hoog S."/>
            <person name="Gorbushina A."/>
            <person name="Stielow B."/>
            <person name="Teixiera M."/>
            <person name="Abouelleil A."/>
            <person name="Chapman S.B."/>
            <person name="Priest M."/>
            <person name="Young S.K."/>
            <person name="Wortman J."/>
            <person name="Nusbaum C."/>
            <person name="Birren B."/>
        </authorList>
    </citation>
    <scope>NUCLEOTIDE SEQUENCE [LARGE SCALE GENOMIC DNA]</scope>
    <source>
        <strain evidence="5 6">CBS 43764</strain>
    </source>
</reference>
<dbReference type="PROSITE" id="PS00122">
    <property type="entry name" value="CARBOXYLESTERASE_B_1"/>
    <property type="match status" value="1"/>
</dbReference>
<dbReference type="AlphaFoldDB" id="A0A0D2B762"/>
<dbReference type="InParanoid" id="A0A0D2B762"/>
<evidence type="ECO:0000313" key="5">
    <source>
        <dbReference type="EMBL" id="KIW07059.1"/>
    </source>
</evidence>
<evidence type="ECO:0000256" key="3">
    <source>
        <dbReference type="RuleBase" id="RU361235"/>
    </source>
</evidence>
<dbReference type="GO" id="GO:0016787">
    <property type="term" value="F:hydrolase activity"/>
    <property type="evidence" value="ECO:0007669"/>
    <property type="project" value="UniProtKB-KW"/>
</dbReference>
<dbReference type="GeneID" id="27309923"/>
<gene>
    <name evidence="5" type="ORF">PV09_01950</name>
</gene>
<dbReference type="Proteomes" id="UP000053259">
    <property type="component" value="Unassembled WGS sequence"/>
</dbReference>
<evidence type="ECO:0000256" key="1">
    <source>
        <dbReference type="ARBA" id="ARBA00005964"/>
    </source>
</evidence>
<sequence>MRQSGIPFAEAGRFEQPRLYNHSIGTFNAVEYGAICPQHSIGAILTTGSEDRSLLGEVDSEIGPIVGILVESIYSFSANRSEDCLFINVQTPQNISSDAALPIIFWIHGGGFEVGSPVSDISETDILRAALFNYNPGRLLRTAVEIDQPVIMVSANHRLNAFGFSASREMEEAGLLNLGLEDQRVALQWVQEHIAEFGGDPSKVTLMGDSSGSWSTVAHLLWDEGDTQGLFRAAIAMSGGPVAVDGPERQQETFDNMVNQTGCAGAPDKIACFKEAKYEDIVAHGAPLAGFHMDDPTRWEALEGLTTSPHSCLTFTASRRQTGESKVEHANKASRGLNADMRDEGTFFTLVAQLETLTESDFRQYLHTTWWPHASNAQIERLAQLYPADPAAGSPFGTGALWATTPNFKRLAALVGDYSFQAQRRNLLANYAGPAWNYVIDVEVPTAGLTGLLAGSRVADADCFFYVFAGLPGLLSTNTVNRQATILAFARTLDPNKHGLDIPHWPAFTRDGRETYNLRESGPRLEKDDYRWDAIEYINANADSLVI</sequence>
<feature type="domain" description="Carboxylesterase type B" evidence="4">
    <location>
        <begin position="5"/>
        <end position="519"/>
    </location>
</feature>
<keyword evidence="6" id="KW-1185">Reference proteome</keyword>
<dbReference type="PANTHER" id="PTHR11559">
    <property type="entry name" value="CARBOXYLESTERASE"/>
    <property type="match status" value="1"/>
</dbReference>
<accession>A0A0D2B762</accession>
<dbReference type="EMBL" id="KN847533">
    <property type="protein sequence ID" value="KIW07059.1"/>
    <property type="molecule type" value="Genomic_DNA"/>
</dbReference>
<evidence type="ECO:0000259" key="4">
    <source>
        <dbReference type="Pfam" id="PF00135"/>
    </source>
</evidence>
<evidence type="ECO:0000256" key="2">
    <source>
        <dbReference type="ARBA" id="ARBA00022801"/>
    </source>
</evidence>
<comment type="similarity">
    <text evidence="1 3">Belongs to the type-B carboxylesterase/lipase family.</text>
</comment>
<dbReference type="InterPro" id="IPR050309">
    <property type="entry name" value="Type-B_Carboxylest/Lipase"/>
</dbReference>
<organism evidence="5 6">
    <name type="scientific">Verruconis gallopava</name>
    <dbReference type="NCBI Taxonomy" id="253628"/>
    <lineage>
        <taxon>Eukaryota</taxon>
        <taxon>Fungi</taxon>
        <taxon>Dikarya</taxon>
        <taxon>Ascomycota</taxon>
        <taxon>Pezizomycotina</taxon>
        <taxon>Dothideomycetes</taxon>
        <taxon>Pleosporomycetidae</taxon>
        <taxon>Venturiales</taxon>
        <taxon>Sympoventuriaceae</taxon>
        <taxon>Verruconis</taxon>
    </lineage>
</organism>
<dbReference type="HOGENOM" id="CLU_006586_10_6_1"/>
<dbReference type="OrthoDB" id="3200163at2759"/>
<dbReference type="RefSeq" id="XP_016216928.1">
    <property type="nucleotide sequence ID" value="XM_016354912.1"/>
</dbReference>
<proteinExistence type="inferred from homology"/>
<evidence type="ECO:0000313" key="6">
    <source>
        <dbReference type="Proteomes" id="UP000053259"/>
    </source>
</evidence>
<dbReference type="VEuPathDB" id="FungiDB:PV09_01950"/>
<keyword evidence="2 3" id="KW-0378">Hydrolase</keyword>
<dbReference type="InterPro" id="IPR002018">
    <property type="entry name" value="CarbesteraseB"/>
</dbReference>
<dbReference type="EC" id="3.1.1.-" evidence="3"/>
<dbReference type="SUPFAM" id="SSF53474">
    <property type="entry name" value="alpha/beta-Hydrolases"/>
    <property type="match status" value="1"/>
</dbReference>